<feature type="transmembrane region" description="Helical" evidence="1">
    <location>
        <begin position="80"/>
        <end position="100"/>
    </location>
</feature>
<dbReference type="Gene3D" id="3.30.70.1430">
    <property type="entry name" value="Multidrug efflux transporter AcrB pore domain"/>
    <property type="match status" value="1"/>
</dbReference>
<proteinExistence type="predicted"/>
<feature type="transmembrane region" description="Helical" evidence="1">
    <location>
        <begin position="50"/>
        <end position="73"/>
    </location>
</feature>
<gene>
    <name evidence="2" type="ORF">G4V63_18880</name>
</gene>
<keyword evidence="3" id="KW-1185">Reference proteome</keyword>
<name>A0A7C9VMJ8_9BRAD</name>
<feature type="transmembrane region" description="Helical" evidence="1">
    <location>
        <begin position="151"/>
        <end position="172"/>
    </location>
</feature>
<dbReference type="Gene3D" id="3.30.70.1320">
    <property type="entry name" value="Multidrug efflux transporter AcrB pore domain like"/>
    <property type="match status" value="1"/>
</dbReference>
<dbReference type="Gene3D" id="1.20.1640.10">
    <property type="entry name" value="Multidrug efflux transporter AcrB transmembrane domain"/>
    <property type="match status" value="2"/>
</dbReference>
<keyword evidence="1" id="KW-0812">Transmembrane</keyword>
<evidence type="ECO:0000313" key="2">
    <source>
        <dbReference type="EMBL" id="NGX97195.1"/>
    </source>
</evidence>
<dbReference type="Proteomes" id="UP000480266">
    <property type="component" value="Unassembled WGS sequence"/>
</dbReference>
<accession>A0A7C9VMJ8</accession>
<feature type="non-terminal residue" evidence="2">
    <location>
        <position position="377"/>
    </location>
</feature>
<dbReference type="PANTHER" id="PTHR32063:SF8">
    <property type="entry name" value="CATION EFFLUX PROTEIN"/>
    <property type="match status" value="1"/>
</dbReference>
<dbReference type="SUPFAM" id="SSF82866">
    <property type="entry name" value="Multidrug efflux transporter AcrB transmembrane domain"/>
    <property type="match status" value="1"/>
</dbReference>
<reference evidence="2" key="1">
    <citation type="submission" date="2020-02" db="EMBL/GenBank/DDBJ databases">
        <title>Draft genome sequence of Candidatus Afipia apatlaquensis IBT-C3, a potential strain for decolorization of textile dyes.</title>
        <authorList>
            <person name="Sanchez-Reyes A."/>
            <person name="Breton-Deval L."/>
            <person name="Mangelson H."/>
            <person name="Sanchez-Flores A."/>
        </authorList>
    </citation>
    <scope>NUCLEOTIDE SEQUENCE [LARGE SCALE GENOMIC DNA]</scope>
    <source>
        <strain evidence="2">IBT-C3</strain>
    </source>
</reference>
<dbReference type="GO" id="GO:0042910">
    <property type="term" value="F:xenobiotic transmembrane transporter activity"/>
    <property type="evidence" value="ECO:0007669"/>
    <property type="project" value="TreeGrafter"/>
</dbReference>
<dbReference type="GO" id="GO:0005886">
    <property type="term" value="C:plasma membrane"/>
    <property type="evidence" value="ECO:0007669"/>
    <property type="project" value="TreeGrafter"/>
</dbReference>
<evidence type="ECO:0000313" key="3">
    <source>
        <dbReference type="Proteomes" id="UP000480266"/>
    </source>
</evidence>
<dbReference type="PANTHER" id="PTHR32063">
    <property type="match status" value="1"/>
</dbReference>
<dbReference type="AlphaFoldDB" id="A0A7C9VMJ8"/>
<comment type="caution">
    <text evidence="2">The sequence shown here is derived from an EMBL/GenBank/DDBJ whole genome shotgun (WGS) entry which is preliminary data.</text>
</comment>
<evidence type="ECO:0000256" key="1">
    <source>
        <dbReference type="SAM" id="Phobius"/>
    </source>
</evidence>
<sequence>ALMMVLKAGATSTLDIIPGIKQRLIATKDQLPGQLRANLLGAQSISVRGAIAGVAFEGVLAAALTSIMILLFLGSWRSTLIIAISIPLSVFGAIICLSAVGETLNIMTLGGLALAVGILVDDATVTIENINYHLEHGMEVEPAILEGARQIATPAFVTLLCICIVFVPMFFLTGVSRFLFVPMALSVMFAMTWSFILSRTLVPTMAKYLLHPHPHDENGNPLPPPESRNPLVLFQRAFEKRFERVRDVYHGLLQMALGHRKVFVIGFLGFVGVSFLLVPFLGRNFFPSVDTGQILIHVRTQIGTRVEETANKLADIQKVIRQVIPSDKIETMADNIGMPISGINLTYNNTGASGPQDGDIQIKLKEDHKPTEEYVRE</sequence>
<keyword evidence="1" id="KW-1133">Transmembrane helix</keyword>
<dbReference type="EMBL" id="JAAMRR010000960">
    <property type="protein sequence ID" value="NGX97195.1"/>
    <property type="molecule type" value="Genomic_DNA"/>
</dbReference>
<keyword evidence="1" id="KW-0472">Membrane</keyword>
<feature type="non-terminal residue" evidence="2">
    <location>
        <position position="1"/>
    </location>
</feature>
<protein>
    <submittedName>
        <fullName evidence="2">Efflux RND transporter permease subunit</fullName>
    </submittedName>
</protein>
<dbReference type="PRINTS" id="PR00702">
    <property type="entry name" value="ACRIFLAVINRP"/>
</dbReference>
<dbReference type="Pfam" id="PF00873">
    <property type="entry name" value="ACR_tran"/>
    <property type="match status" value="1"/>
</dbReference>
<feature type="transmembrane region" description="Helical" evidence="1">
    <location>
        <begin position="178"/>
        <end position="197"/>
    </location>
</feature>
<feature type="transmembrane region" description="Helical" evidence="1">
    <location>
        <begin position="262"/>
        <end position="282"/>
    </location>
</feature>
<organism evidence="2 3">
    <name type="scientific">Candidatus Afipia apatlaquensis</name>
    <dbReference type="NCBI Taxonomy" id="2712852"/>
    <lineage>
        <taxon>Bacteria</taxon>
        <taxon>Pseudomonadati</taxon>
        <taxon>Pseudomonadota</taxon>
        <taxon>Alphaproteobacteria</taxon>
        <taxon>Hyphomicrobiales</taxon>
        <taxon>Nitrobacteraceae</taxon>
        <taxon>Afipia</taxon>
    </lineage>
</organism>
<dbReference type="InterPro" id="IPR001036">
    <property type="entry name" value="Acrflvin-R"/>
</dbReference>